<evidence type="ECO:0000256" key="9">
    <source>
        <dbReference type="ARBA" id="ARBA00032873"/>
    </source>
</evidence>
<dbReference type="SUPFAM" id="SSF48576">
    <property type="entry name" value="Terpenoid synthases"/>
    <property type="match status" value="1"/>
</dbReference>
<keyword evidence="5" id="KW-0460">Magnesium</keyword>
<dbReference type="PANTHER" id="PTHR11525">
    <property type="entry name" value="FARNESYL-PYROPHOSPHATE SYNTHETASE"/>
    <property type="match status" value="1"/>
</dbReference>
<feature type="non-terminal residue" evidence="10">
    <location>
        <position position="1"/>
    </location>
</feature>
<protein>
    <recommendedName>
        <fullName evidence="9">(2E,6E)-farnesyl diphosphate synthase</fullName>
    </recommendedName>
    <alternativeName>
        <fullName evidence="8">Dimethylallyltranstransferase</fullName>
    </alternativeName>
    <alternativeName>
        <fullName evidence="7">Farnesyl diphosphate synthase</fullName>
    </alternativeName>
    <alternativeName>
        <fullName evidence="6">Geranyltranstransferase</fullName>
    </alternativeName>
</protein>
<evidence type="ECO:0000313" key="11">
    <source>
        <dbReference type="Proteomes" id="UP000287033"/>
    </source>
</evidence>
<dbReference type="GO" id="GO:0046872">
    <property type="term" value="F:metal ion binding"/>
    <property type="evidence" value="ECO:0007669"/>
    <property type="project" value="UniProtKB-KW"/>
</dbReference>
<comment type="pathway">
    <text evidence="1">Isoprenoid biosynthesis; geranyl diphosphate biosynthesis; geranyl diphosphate from dimethylallyl diphosphate and isopentenyl diphosphate: step 1/1.</text>
</comment>
<gene>
    <name evidence="10" type="ORF">chiPu_0022441</name>
</gene>
<reference evidence="10 11" key="1">
    <citation type="journal article" date="2018" name="Nat. Ecol. Evol.">
        <title>Shark genomes provide insights into elasmobranch evolution and the origin of vertebrates.</title>
        <authorList>
            <person name="Hara Y"/>
            <person name="Yamaguchi K"/>
            <person name="Onimaru K"/>
            <person name="Kadota M"/>
            <person name="Koyanagi M"/>
            <person name="Keeley SD"/>
            <person name="Tatsumi K"/>
            <person name="Tanaka K"/>
            <person name="Motone F"/>
            <person name="Kageyama Y"/>
            <person name="Nozu R"/>
            <person name="Adachi N"/>
            <person name="Nishimura O"/>
            <person name="Nakagawa R"/>
            <person name="Tanegashima C"/>
            <person name="Kiyatake I"/>
            <person name="Matsumoto R"/>
            <person name="Murakumo K"/>
            <person name="Nishida K"/>
            <person name="Terakita A"/>
            <person name="Kuratani S"/>
            <person name="Sato K"/>
            <person name="Hyodo S Kuraku.S."/>
        </authorList>
    </citation>
    <scope>NUCLEOTIDE SEQUENCE [LARGE SCALE GENOMIC DNA]</scope>
</reference>
<dbReference type="GO" id="GO:0004161">
    <property type="term" value="F:dimethylallyltranstransferase activity"/>
    <property type="evidence" value="ECO:0007669"/>
    <property type="project" value="TreeGrafter"/>
</dbReference>
<dbReference type="GO" id="GO:0004337">
    <property type="term" value="F:(2E,6E)-farnesyl diphosphate synthase activity"/>
    <property type="evidence" value="ECO:0007669"/>
    <property type="project" value="TreeGrafter"/>
</dbReference>
<evidence type="ECO:0000256" key="3">
    <source>
        <dbReference type="ARBA" id="ARBA00022679"/>
    </source>
</evidence>
<sequence length="66" mass="7770">VNYGQSDPGKTALVKALYNELDLRGAYTQYEEQSYQRLRELITQHSSTLPQDVFLQFAQKIYKREK</sequence>
<dbReference type="InterPro" id="IPR008949">
    <property type="entry name" value="Isoprenoid_synthase_dom_sf"/>
</dbReference>
<dbReference type="InterPro" id="IPR039702">
    <property type="entry name" value="FPS1-like"/>
</dbReference>
<keyword evidence="11" id="KW-1185">Reference proteome</keyword>
<evidence type="ECO:0000256" key="5">
    <source>
        <dbReference type="ARBA" id="ARBA00022842"/>
    </source>
</evidence>
<accession>A0A401REQ0</accession>
<evidence type="ECO:0000256" key="7">
    <source>
        <dbReference type="ARBA" id="ARBA00032424"/>
    </source>
</evidence>
<dbReference type="Gene3D" id="1.10.600.10">
    <property type="entry name" value="Farnesyl Diphosphate Synthase"/>
    <property type="match status" value="1"/>
</dbReference>
<keyword evidence="4" id="KW-0479">Metal-binding</keyword>
<evidence type="ECO:0000256" key="1">
    <source>
        <dbReference type="ARBA" id="ARBA00004932"/>
    </source>
</evidence>
<dbReference type="GO" id="GO:0005737">
    <property type="term" value="C:cytoplasm"/>
    <property type="evidence" value="ECO:0007669"/>
    <property type="project" value="TreeGrafter"/>
</dbReference>
<comment type="caution">
    <text evidence="10">The sequence shown here is derived from an EMBL/GenBank/DDBJ whole genome shotgun (WGS) entry which is preliminary data.</text>
</comment>
<dbReference type="EMBL" id="BEZZ01007850">
    <property type="protein sequence ID" value="GCC16629.1"/>
    <property type="molecule type" value="Genomic_DNA"/>
</dbReference>
<dbReference type="AlphaFoldDB" id="A0A401REQ0"/>
<dbReference type="Proteomes" id="UP000287033">
    <property type="component" value="Unassembled WGS sequence"/>
</dbReference>
<dbReference type="OMA" id="IEFEENY"/>
<proteinExistence type="predicted"/>
<organism evidence="10 11">
    <name type="scientific">Chiloscyllium punctatum</name>
    <name type="common">Brownbanded bambooshark</name>
    <name type="synonym">Hemiscyllium punctatum</name>
    <dbReference type="NCBI Taxonomy" id="137246"/>
    <lineage>
        <taxon>Eukaryota</taxon>
        <taxon>Metazoa</taxon>
        <taxon>Chordata</taxon>
        <taxon>Craniata</taxon>
        <taxon>Vertebrata</taxon>
        <taxon>Chondrichthyes</taxon>
        <taxon>Elasmobranchii</taxon>
        <taxon>Galeomorphii</taxon>
        <taxon>Galeoidea</taxon>
        <taxon>Orectolobiformes</taxon>
        <taxon>Hemiscylliidae</taxon>
        <taxon>Chiloscyllium</taxon>
    </lineage>
</organism>
<keyword evidence="3" id="KW-0808">Transferase</keyword>
<evidence type="ECO:0000256" key="4">
    <source>
        <dbReference type="ARBA" id="ARBA00022723"/>
    </source>
</evidence>
<dbReference type="STRING" id="137246.A0A401REQ0"/>
<dbReference type="GO" id="GO:0045337">
    <property type="term" value="P:farnesyl diphosphate biosynthetic process"/>
    <property type="evidence" value="ECO:0007669"/>
    <property type="project" value="TreeGrafter"/>
</dbReference>
<evidence type="ECO:0000256" key="2">
    <source>
        <dbReference type="ARBA" id="ARBA00005035"/>
    </source>
</evidence>
<evidence type="ECO:0000313" key="10">
    <source>
        <dbReference type="EMBL" id="GCC16629.1"/>
    </source>
</evidence>
<name>A0A401REQ0_CHIPU</name>
<evidence type="ECO:0000256" key="8">
    <source>
        <dbReference type="ARBA" id="ARBA00032448"/>
    </source>
</evidence>
<comment type="pathway">
    <text evidence="2">Isoprenoid biosynthesis; farnesyl diphosphate biosynthesis; farnesyl diphosphate from geranyl diphosphate and isopentenyl diphosphate: step 1/1.</text>
</comment>
<evidence type="ECO:0000256" key="6">
    <source>
        <dbReference type="ARBA" id="ARBA00032380"/>
    </source>
</evidence>
<dbReference type="OrthoDB" id="10257492at2759"/>
<dbReference type="PANTHER" id="PTHR11525:SF0">
    <property type="entry name" value="FARNESYL PYROPHOSPHATE SYNTHASE"/>
    <property type="match status" value="1"/>
</dbReference>